<dbReference type="Proteomes" id="UP000308133">
    <property type="component" value="Unassembled WGS sequence"/>
</dbReference>
<evidence type="ECO:0000313" key="2">
    <source>
        <dbReference type="EMBL" id="TKX21300.1"/>
    </source>
</evidence>
<feature type="compositionally biased region" description="Basic and acidic residues" evidence="1">
    <location>
        <begin position="72"/>
        <end position="86"/>
    </location>
</feature>
<evidence type="ECO:0000313" key="3">
    <source>
        <dbReference type="Proteomes" id="UP000308133"/>
    </source>
</evidence>
<proteinExistence type="predicted"/>
<evidence type="ECO:0000256" key="1">
    <source>
        <dbReference type="SAM" id="MobiDB-lite"/>
    </source>
</evidence>
<name>A0A4U7AXB6_9PEZI</name>
<organism evidence="2 3">
    <name type="scientific">Elsinoe australis</name>
    <dbReference type="NCBI Taxonomy" id="40998"/>
    <lineage>
        <taxon>Eukaryota</taxon>
        <taxon>Fungi</taxon>
        <taxon>Dikarya</taxon>
        <taxon>Ascomycota</taxon>
        <taxon>Pezizomycotina</taxon>
        <taxon>Dothideomycetes</taxon>
        <taxon>Dothideomycetidae</taxon>
        <taxon>Myriangiales</taxon>
        <taxon>Elsinoaceae</taxon>
        <taxon>Elsinoe</taxon>
    </lineage>
</organism>
<protein>
    <submittedName>
        <fullName evidence="2">Uncharacterized protein</fullName>
    </submittedName>
</protein>
<accession>A0A4U7AXB6</accession>
<sequence length="156" mass="17566">MIYINRNQKLDKHIAAQLTQTSSYDRGPLPFFKDEDNPTIYDDGRRVEYDEVAQTMDGDDSESSEVDDTTPELEHKDQDVKPKEAQVDQPALYETPYTISHYASSPALVATSNAFTISTSQETVTMLYAAPNITELKTDLCRQCKLPPQLPFLASQ</sequence>
<dbReference type="AlphaFoldDB" id="A0A4U7AXB6"/>
<gene>
    <name evidence="2" type="ORF">C1H76_6374</name>
</gene>
<feature type="region of interest" description="Disordered" evidence="1">
    <location>
        <begin position="48"/>
        <end position="89"/>
    </location>
</feature>
<reference evidence="2 3" key="1">
    <citation type="submission" date="2018-02" db="EMBL/GenBank/DDBJ databases">
        <title>Draft genome sequences of Elsinoe sp., causing black scab on jojoba.</title>
        <authorList>
            <person name="Stodart B."/>
            <person name="Jeffress S."/>
            <person name="Ash G."/>
            <person name="Arun Chinnappa K."/>
        </authorList>
    </citation>
    <scope>NUCLEOTIDE SEQUENCE [LARGE SCALE GENOMIC DNA]</scope>
    <source>
        <strain evidence="2 3">Hillstone_2</strain>
    </source>
</reference>
<dbReference type="EMBL" id="PTQR01000081">
    <property type="protein sequence ID" value="TKX21300.1"/>
    <property type="molecule type" value="Genomic_DNA"/>
</dbReference>
<feature type="compositionally biased region" description="Acidic residues" evidence="1">
    <location>
        <begin position="57"/>
        <end position="71"/>
    </location>
</feature>
<comment type="caution">
    <text evidence="2">The sequence shown here is derived from an EMBL/GenBank/DDBJ whole genome shotgun (WGS) entry which is preliminary data.</text>
</comment>